<evidence type="ECO:0000313" key="1">
    <source>
        <dbReference type="EMBL" id="CRY94500.1"/>
    </source>
</evidence>
<name>A0A0H5PZ91_9ZZZZ</name>
<reference evidence="1" key="1">
    <citation type="submission" date="2015-06" db="EMBL/GenBank/DDBJ databases">
        <authorList>
            <person name="Joergensen T."/>
        </authorList>
    </citation>
    <scope>NUCLEOTIDE SEQUENCE</scope>
    <source>
        <plasmid evidence="1">pRGRH0268</plasmid>
    </source>
</reference>
<dbReference type="AlphaFoldDB" id="A0A0H5PZ91"/>
<geneLocation type="plasmid" evidence="1">
    <name>pRGRH0268</name>
</geneLocation>
<protein>
    <submittedName>
        <fullName evidence="1">Uncharacterized protein</fullName>
    </submittedName>
</protein>
<accession>A0A0H5PZ91</accession>
<organism evidence="1">
    <name type="scientific">uncultured prokaryote</name>
    <dbReference type="NCBI Taxonomy" id="198431"/>
    <lineage>
        <taxon>unclassified sequences</taxon>
        <taxon>environmental samples</taxon>
    </lineage>
</organism>
<sequence length="102" mass="11751">MLRLCIISVQPLAQVVADYTGQNGDEKGDDILHEPAPFPLERVAALEIIPKFDRKSNTHQTDFGDLPWLEVMILQNIPTMTELRRLKNSVWLNFFGEKVRPY</sequence>
<keyword evidence="1" id="KW-0614">Plasmid</keyword>
<proteinExistence type="predicted"/>
<dbReference type="EMBL" id="LN852940">
    <property type="protein sequence ID" value="CRY94500.1"/>
    <property type="molecule type" value="Genomic_DNA"/>
</dbReference>
<reference evidence="1" key="2">
    <citation type="submission" date="2015-07" db="EMBL/GenBank/DDBJ databases">
        <title>Plasmids, circular viruses and viroids from rat gut.</title>
        <authorList>
            <person name="Jorgensen T.J."/>
            <person name="Hansen M.A."/>
            <person name="Xu Z."/>
            <person name="Tabak M.A."/>
            <person name="Sorensen S.J."/>
            <person name="Hansen L.H."/>
        </authorList>
    </citation>
    <scope>NUCLEOTIDE SEQUENCE</scope>
    <source>
        <plasmid evidence="1">pRGRH0268</plasmid>
    </source>
</reference>